<feature type="transmembrane region" description="Helical" evidence="7">
    <location>
        <begin position="206"/>
        <end position="228"/>
    </location>
</feature>
<dbReference type="PROSITE" id="PS50850">
    <property type="entry name" value="MFS"/>
    <property type="match status" value="1"/>
</dbReference>
<comment type="subcellular location">
    <subcellularLocation>
        <location evidence="1">Membrane</location>
        <topology evidence="1">Multi-pass membrane protein</topology>
    </subcellularLocation>
</comment>
<dbReference type="Gene3D" id="1.20.1250.20">
    <property type="entry name" value="MFS general substrate transporter like domains"/>
    <property type="match status" value="2"/>
</dbReference>
<sequence>MDSSNISLSTPNGAGDISRVSSEVVAVDEDRDPKRDGFSQEPTAVPTSRLSRSLSTLKKEAANEKTKGAGIILTATSTVNTLTTDGQPKGQSTKSNSDDIRHDLSKTSIARKLLLLSMFTFAQFLDAFNNSALFPAIPIISTEVSFDATETVWIVSAYQLTFAAFLLVSGRISDVYTPKPAFIAGCLILGITHLIGGFTHQKIALLVLRALGGIGGALTIPSALSLIVQLFPNPSHQARAISIFGSAGAIGNVTGILIGAVLVQYTSWSWIFWFVAIVGISIGSICMFLIPNAIRDKELNVKFDVPGVGSLTISVILFIFAVTSGATEGWGSAYVLAPLLISIALFILFLVWEAYTPPNDAVLPPHMWHFRNFGVIVGVSLLPYLWWATSFIELTSWWEQVFGWSAISTAIHFLPMGICAFLISHVTGRLPTYFAHKYILLFGLGLASISTILLPFGDSPDTYWRYLFPAFILGTSGMQIVLTDSSIAIFSYTPPSIAGTVGAVFNCALQLGGAVGLAAVSSITASVDGKTPPLNPPLTEFPHRLDEITKDTWKAAFQGRAASYWFLLGILGLLLICVTVFFKVDNPEHHENHEEKSQDDIEASPAKN</sequence>
<evidence type="ECO:0000256" key="7">
    <source>
        <dbReference type="SAM" id="Phobius"/>
    </source>
</evidence>
<dbReference type="InterPro" id="IPR036259">
    <property type="entry name" value="MFS_trans_sf"/>
</dbReference>
<accession>A0A0C3AN36</accession>
<feature type="transmembrane region" description="Helical" evidence="7">
    <location>
        <begin position="564"/>
        <end position="582"/>
    </location>
</feature>
<dbReference type="STRING" id="933852.A0A0C3AN36"/>
<evidence type="ECO:0000256" key="6">
    <source>
        <dbReference type="SAM" id="MobiDB-lite"/>
    </source>
</evidence>
<feature type="domain" description="Major facilitator superfamily (MFS) profile" evidence="8">
    <location>
        <begin position="115"/>
        <end position="587"/>
    </location>
</feature>
<dbReference type="SUPFAM" id="SSF103473">
    <property type="entry name" value="MFS general substrate transporter"/>
    <property type="match status" value="1"/>
</dbReference>
<dbReference type="InterPro" id="IPR011701">
    <property type="entry name" value="MFS"/>
</dbReference>
<protein>
    <recommendedName>
        <fullName evidence="8">Major facilitator superfamily (MFS) profile domain-containing protein</fullName>
    </recommendedName>
</protein>
<keyword evidence="3 7" id="KW-0812">Transmembrane</keyword>
<feature type="transmembrane region" description="Helical" evidence="7">
    <location>
        <begin position="404"/>
        <end position="426"/>
    </location>
</feature>
<keyword evidence="10" id="KW-1185">Reference proteome</keyword>
<gene>
    <name evidence="9" type="ORF">M408DRAFT_80537</name>
</gene>
<reference evidence="10" key="2">
    <citation type="submission" date="2015-01" db="EMBL/GenBank/DDBJ databases">
        <title>Evolutionary Origins and Diversification of the Mycorrhizal Mutualists.</title>
        <authorList>
            <consortium name="DOE Joint Genome Institute"/>
            <consortium name="Mycorrhizal Genomics Consortium"/>
            <person name="Kohler A."/>
            <person name="Kuo A."/>
            <person name="Nagy L.G."/>
            <person name="Floudas D."/>
            <person name="Copeland A."/>
            <person name="Barry K.W."/>
            <person name="Cichocki N."/>
            <person name="Veneault-Fourrey C."/>
            <person name="LaButti K."/>
            <person name="Lindquist E.A."/>
            <person name="Lipzen A."/>
            <person name="Lundell T."/>
            <person name="Morin E."/>
            <person name="Murat C."/>
            <person name="Riley R."/>
            <person name="Ohm R."/>
            <person name="Sun H."/>
            <person name="Tunlid A."/>
            <person name="Henrissat B."/>
            <person name="Grigoriev I.V."/>
            <person name="Hibbett D.S."/>
            <person name="Martin F."/>
        </authorList>
    </citation>
    <scope>NUCLEOTIDE SEQUENCE [LARGE SCALE GENOMIC DNA]</scope>
    <source>
        <strain evidence="10">MAFF 305830</strain>
    </source>
</reference>
<feature type="transmembrane region" description="Helical" evidence="7">
    <location>
        <begin position="181"/>
        <end position="200"/>
    </location>
</feature>
<evidence type="ECO:0000256" key="5">
    <source>
        <dbReference type="ARBA" id="ARBA00023136"/>
    </source>
</evidence>
<evidence type="ECO:0000256" key="4">
    <source>
        <dbReference type="ARBA" id="ARBA00022989"/>
    </source>
</evidence>
<dbReference type="PANTHER" id="PTHR42718:SF9">
    <property type="entry name" value="MAJOR FACILITATOR SUPERFAMILY MULTIDRUG TRANSPORTER MFSC"/>
    <property type="match status" value="1"/>
</dbReference>
<feature type="compositionally biased region" description="Basic and acidic residues" evidence="6">
    <location>
        <begin position="589"/>
        <end position="599"/>
    </location>
</feature>
<reference evidence="9 10" key="1">
    <citation type="submission" date="2014-04" db="EMBL/GenBank/DDBJ databases">
        <authorList>
            <consortium name="DOE Joint Genome Institute"/>
            <person name="Kuo A."/>
            <person name="Zuccaro A."/>
            <person name="Kohler A."/>
            <person name="Nagy L.G."/>
            <person name="Floudas D."/>
            <person name="Copeland A."/>
            <person name="Barry K.W."/>
            <person name="Cichocki N."/>
            <person name="Veneault-Fourrey C."/>
            <person name="LaButti K."/>
            <person name="Lindquist E.A."/>
            <person name="Lipzen A."/>
            <person name="Lundell T."/>
            <person name="Morin E."/>
            <person name="Murat C."/>
            <person name="Sun H."/>
            <person name="Tunlid A."/>
            <person name="Henrissat B."/>
            <person name="Grigoriev I.V."/>
            <person name="Hibbett D.S."/>
            <person name="Martin F."/>
            <person name="Nordberg H.P."/>
            <person name="Cantor M.N."/>
            <person name="Hua S.X."/>
        </authorList>
    </citation>
    <scope>NUCLEOTIDE SEQUENCE [LARGE SCALE GENOMIC DNA]</scope>
    <source>
        <strain evidence="9 10">MAFF 305830</strain>
    </source>
</reference>
<feature type="transmembrane region" description="Helical" evidence="7">
    <location>
        <begin position="152"/>
        <end position="169"/>
    </location>
</feature>
<feature type="transmembrane region" description="Helical" evidence="7">
    <location>
        <begin position="303"/>
        <end position="326"/>
    </location>
</feature>
<dbReference type="AlphaFoldDB" id="A0A0C3AN36"/>
<feature type="transmembrane region" description="Helical" evidence="7">
    <location>
        <begin position="463"/>
        <end position="482"/>
    </location>
</feature>
<dbReference type="Pfam" id="PF07690">
    <property type="entry name" value="MFS_1"/>
    <property type="match status" value="1"/>
</dbReference>
<feature type="transmembrane region" description="Helical" evidence="7">
    <location>
        <begin position="373"/>
        <end position="392"/>
    </location>
</feature>
<keyword evidence="2" id="KW-0813">Transport</keyword>
<evidence type="ECO:0000313" key="9">
    <source>
        <dbReference type="EMBL" id="KIM21444.1"/>
    </source>
</evidence>
<evidence type="ECO:0000256" key="2">
    <source>
        <dbReference type="ARBA" id="ARBA00022448"/>
    </source>
</evidence>
<evidence type="ECO:0000259" key="8">
    <source>
        <dbReference type="PROSITE" id="PS50850"/>
    </source>
</evidence>
<evidence type="ECO:0000313" key="10">
    <source>
        <dbReference type="Proteomes" id="UP000054097"/>
    </source>
</evidence>
<feature type="compositionally biased region" description="Polar residues" evidence="6">
    <location>
        <begin position="1"/>
        <end position="12"/>
    </location>
</feature>
<feature type="transmembrane region" description="Helical" evidence="7">
    <location>
        <begin position="332"/>
        <end position="352"/>
    </location>
</feature>
<dbReference type="InterPro" id="IPR020846">
    <property type="entry name" value="MFS_dom"/>
</dbReference>
<evidence type="ECO:0000256" key="1">
    <source>
        <dbReference type="ARBA" id="ARBA00004141"/>
    </source>
</evidence>
<evidence type="ECO:0000256" key="3">
    <source>
        <dbReference type="ARBA" id="ARBA00022692"/>
    </source>
</evidence>
<proteinExistence type="predicted"/>
<dbReference type="Proteomes" id="UP000054097">
    <property type="component" value="Unassembled WGS sequence"/>
</dbReference>
<feature type="region of interest" description="Disordered" evidence="6">
    <location>
        <begin position="589"/>
        <end position="608"/>
    </location>
</feature>
<name>A0A0C3AN36_SERVB</name>
<keyword evidence="4 7" id="KW-1133">Transmembrane helix</keyword>
<dbReference type="GO" id="GO:0022857">
    <property type="term" value="F:transmembrane transporter activity"/>
    <property type="evidence" value="ECO:0007669"/>
    <property type="project" value="InterPro"/>
</dbReference>
<dbReference type="PANTHER" id="PTHR42718">
    <property type="entry name" value="MAJOR FACILITATOR SUPERFAMILY MULTIDRUG TRANSPORTER MFSC"/>
    <property type="match status" value="1"/>
</dbReference>
<dbReference type="OrthoDB" id="440755at2759"/>
<feature type="transmembrane region" description="Helical" evidence="7">
    <location>
        <begin position="270"/>
        <end position="291"/>
    </location>
</feature>
<feature type="transmembrane region" description="Helical" evidence="7">
    <location>
        <begin position="240"/>
        <end position="264"/>
    </location>
</feature>
<dbReference type="HOGENOM" id="CLU_000960_27_1_1"/>
<feature type="region of interest" description="Disordered" evidence="6">
    <location>
        <begin position="1"/>
        <end position="54"/>
    </location>
</feature>
<keyword evidence="5 7" id="KW-0472">Membrane</keyword>
<dbReference type="GO" id="GO:0016020">
    <property type="term" value="C:membrane"/>
    <property type="evidence" value="ECO:0007669"/>
    <property type="project" value="UniProtKB-SubCell"/>
</dbReference>
<dbReference type="EMBL" id="KN824383">
    <property type="protein sequence ID" value="KIM21444.1"/>
    <property type="molecule type" value="Genomic_DNA"/>
</dbReference>
<organism evidence="9 10">
    <name type="scientific">Serendipita vermifera MAFF 305830</name>
    <dbReference type="NCBI Taxonomy" id="933852"/>
    <lineage>
        <taxon>Eukaryota</taxon>
        <taxon>Fungi</taxon>
        <taxon>Dikarya</taxon>
        <taxon>Basidiomycota</taxon>
        <taxon>Agaricomycotina</taxon>
        <taxon>Agaricomycetes</taxon>
        <taxon>Sebacinales</taxon>
        <taxon>Serendipitaceae</taxon>
        <taxon>Serendipita</taxon>
    </lineage>
</organism>
<feature type="transmembrane region" description="Helical" evidence="7">
    <location>
        <begin position="438"/>
        <end position="457"/>
    </location>
</feature>